<dbReference type="AlphaFoldDB" id="A0ABD3VJQ1"/>
<reference evidence="2 3" key="1">
    <citation type="submission" date="2024-11" db="EMBL/GenBank/DDBJ databases">
        <title>Chromosome-level genome assembly of the freshwater bivalve Anodonta woodiana.</title>
        <authorList>
            <person name="Chen X."/>
        </authorList>
    </citation>
    <scope>NUCLEOTIDE SEQUENCE [LARGE SCALE GENOMIC DNA]</scope>
    <source>
        <strain evidence="2">MN2024</strain>
        <tissue evidence="2">Gills</tissue>
    </source>
</reference>
<evidence type="ECO:0000313" key="3">
    <source>
        <dbReference type="Proteomes" id="UP001634394"/>
    </source>
</evidence>
<evidence type="ECO:0000313" key="2">
    <source>
        <dbReference type="EMBL" id="KAL3861809.1"/>
    </source>
</evidence>
<keyword evidence="3" id="KW-1185">Reference proteome</keyword>
<accession>A0ABD3VJQ1</accession>
<feature type="non-terminal residue" evidence="2">
    <location>
        <position position="1"/>
    </location>
</feature>
<sequence>GQSEPNGQPQGPPPGNWGQWPPADPNQAPAYGPYSQPGPHGPYSQPGGPPPGNWGQWPPAGPNQTLAYSPYSQPGGPLGPY</sequence>
<feature type="non-terminal residue" evidence="2">
    <location>
        <position position="81"/>
    </location>
</feature>
<proteinExistence type="predicted"/>
<name>A0ABD3VJQ1_SINWO</name>
<protein>
    <submittedName>
        <fullName evidence="2">Uncharacterized protein</fullName>
    </submittedName>
</protein>
<evidence type="ECO:0000256" key="1">
    <source>
        <dbReference type="SAM" id="MobiDB-lite"/>
    </source>
</evidence>
<feature type="region of interest" description="Disordered" evidence="1">
    <location>
        <begin position="1"/>
        <end position="81"/>
    </location>
</feature>
<organism evidence="2 3">
    <name type="scientific">Sinanodonta woodiana</name>
    <name type="common">Chinese pond mussel</name>
    <name type="synonym">Anodonta woodiana</name>
    <dbReference type="NCBI Taxonomy" id="1069815"/>
    <lineage>
        <taxon>Eukaryota</taxon>
        <taxon>Metazoa</taxon>
        <taxon>Spiralia</taxon>
        <taxon>Lophotrochozoa</taxon>
        <taxon>Mollusca</taxon>
        <taxon>Bivalvia</taxon>
        <taxon>Autobranchia</taxon>
        <taxon>Heteroconchia</taxon>
        <taxon>Palaeoheterodonta</taxon>
        <taxon>Unionida</taxon>
        <taxon>Unionoidea</taxon>
        <taxon>Unionidae</taxon>
        <taxon>Unioninae</taxon>
        <taxon>Sinanodonta</taxon>
    </lineage>
</organism>
<feature type="compositionally biased region" description="Low complexity" evidence="1">
    <location>
        <begin position="37"/>
        <end position="46"/>
    </location>
</feature>
<comment type="caution">
    <text evidence="2">The sequence shown here is derived from an EMBL/GenBank/DDBJ whole genome shotgun (WGS) entry which is preliminary data.</text>
</comment>
<dbReference type="Proteomes" id="UP001634394">
    <property type="component" value="Unassembled WGS sequence"/>
</dbReference>
<gene>
    <name evidence="2" type="ORF">ACJMK2_007827</name>
</gene>
<dbReference type="EMBL" id="JBJQND010000011">
    <property type="protein sequence ID" value="KAL3861809.1"/>
    <property type="molecule type" value="Genomic_DNA"/>
</dbReference>